<comment type="caution">
    <text evidence="2">The sequence shown here is derived from an EMBL/GenBank/DDBJ whole genome shotgun (WGS) entry which is preliminary data.</text>
</comment>
<sequence length="175" mass="18072">MSAYALRTAVALAAGAALCLSAPLASASDRDTPVQGVKISSAANAATRAIAEKEPLAAIAAATVCGTGYELYNAEPLPDLNTRQGTLFTYDNGGLGPGNSECAILDNNTASAKWMKIQLCENKATSPRCDVDQGNYSDYAGPVFMNNCPTVTALMKTTSGSSSYIINAVRGSFCD</sequence>
<evidence type="ECO:0000313" key="3">
    <source>
        <dbReference type="Proteomes" id="UP000749040"/>
    </source>
</evidence>
<proteinExistence type="predicted"/>
<reference evidence="2 3" key="1">
    <citation type="submission" date="2021-01" db="EMBL/GenBank/DDBJ databases">
        <title>Streptomyces acididurans sp. nov., isolated from a peat swamp forest soil.</title>
        <authorList>
            <person name="Chantavorakit T."/>
            <person name="Duangmal K."/>
        </authorList>
    </citation>
    <scope>NUCLEOTIDE SEQUENCE [LARGE SCALE GENOMIC DNA]</scope>
    <source>
        <strain evidence="2 3">KK5PA1</strain>
    </source>
</reference>
<gene>
    <name evidence="2" type="ORF">ITX44_26515</name>
</gene>
<dbReference type="EMBL" id="JADKYB010000015">
    <property type="protein sequence ID" value="MBM9508041.1"/>
    <property type="molecule type" value="Genomic_DNA"/>
</dbReference>
<name>A0ABS2TXH1_9ACTN</name>
<accession>A0ABS2TXH1</accession>
<feature type="chain" id="PRO_5045991915" evidence="1">
    <location>
        <begin position="28"/>
        <end position="175"/>
    </location>
</feature>
<evidence type="ECO:0000313" key="2">
    <source>
        <dbReference type="EMBL" id="MBM9508041.1"/>
    </source>
</evidence>
<protein>
    <submittedName>
        <fullName evidence="2">Uncharacterized protein</fullName>
    </submittedName>
</protein>
<keyword evidence="1" id="KW-0732">Signal</keyword>
<evidence type="ECO:0000256" key="1">
    <source>
        <dbReference type="SAM" id="SignalP"/>
    </source>
</evidence>
<dbReference type="Proteomes" id="UP000749040">
    <property type="component" value="Unassembled WGS sequence"/>
</dbReference>
<keyword evidence="3" id="KW-1185">Reference proteome</keyword>
<organism evidence="2 3">
    <name type="scientific">Actinacidiphila acididurans</name>
    <dbReference type="NCBI Taxonomy" id="2784346"/>
    <lineage>
        <taxon>Bacteria</taxon>
        <taxon>Bacillati</taxon>
        <taxon>Actinomycetota</taxon>
        <taxon>Actinomycetes</taxon>
        <taxon>Kitasatosporales</taxon>
        <taxon>Streptomycetaceae</taxon>
        <taxon>Actinacidiphila</taxon>
    </lineage>
</organism>
<feature type="signal peptide" evidence="1">
    <location>
        <begin position="1"/>
        <end position="27"/>
    </location>
</feature>